<dbReference type="GO" id="GO:0004592">
    <property type="term" value="F:pantoate-beta-alanine ligase activity"/>
    <property type="evidence" value="ECO:0007669"/>
    <property type="project" value="UniProtKB-EC"/>
</dbReference>
<gene>
    <name evidence="9" type="ORF">B841_11225</name>
</gene>
<dbReference type="Gene3D" id="3.30.1300.10">
    <property type="entry name" value="Pantoate-beta-alanine ligase, C-terminal domain"/>
    <property type="match status" value="1"/>
</dbReference>
<dbReference type="AlphaFoldDB" id="S5SX77"/>
<proteinExistence type="inferred from homology"/>
<dbReference type="InterPro" id="IPR014729">
    <property type="entry name" value="Rossmann-like_a/b/a_fold"/>
</dbReference>
<evidence type="ECO:0000256" key="4">
    <source>
        <dbReference type="ARBA" id="ARBA00022598"/>
    </source>
</evidence>
<keyword evidence="10" id="KW-1185">Reference proteome</keyword>
<dbReference type="GO" id="GO:0005524">
    <property type="term" value="F:ATP binding"/>
    <property type="evidence" value="ECO:0007669"/>
    <property type="project" value="UniProtKB-KW"/>
</dbReference>
<dbReference type="InterPro" id="IPR042176">
    <property type="entry name" value="Pantoate_ligase_C"/>
</dbReference>
<comment type="pathway">
    <text evidence="1">Cofactor biosynthesis; (R)-pantothenate biosynthesis; (R)-pantothenate from (R)-pantoate and beta-alanine: step 1/1.</text>
</comment>
<accession>S5SX77</accession>
<dbReference type="EC" id="6.3.2.1" evidence="3"/>
<dbReference type="InterPro" id="IPR003721">
    <property type="entry name" value="Pantoate_ligase"/>
</dbReference>
<organism evidence="9 10">
    <name type="scientific">Corynebacterium maris DSM 45190</name>
    <dbReference type="NCBI Taxonomy" id="1224163"/>
    <lineage>
        <taxon>Bacteria</taxon>
        <taxon>Bacillati</taxon>
        <taxon>Actinomycetota</taxon>
        <taxon>Actinomycetes</taxon>
        <taxon>Mycobacteriales</taxon>
        <taxon>Corynebacteriaceae</taxon>
        <taxon>Corynebacterium</taxon>
    </lineage>
</organism>
<evidence type="ECO:0000256" key="5">
    <source>
        <dbReference type="ARBA" id="ARBA00022655"/>
    </source>
</evidence>
<comment type="similarity">
    <text evidence="2">Belongs to the pantothenate synthetase family.</text>
</comment>
<dbReference type="GO" id="GO:0015940">
    <property type="term" value="P:pantothenate biosynthetic process"/>
    <property type="evidence" value="ECO:0007669"/>
    <property type="project" value="UniProtKB-UniPathway"/>
</dbReference>
<evidence type="ECO:0000313" key="10">
    <source>
        <dbReference type="Proteomes" id="UP000015388"/>
    </source>
</evidence>
<sequence>MVFTPGQAHVLDSVDGAGQFGRAMNKTGRPVALVPLNEGLHAGHIALIRAAKRLRNTLVVVAWTGETIPEDFAEEQVDAVWHYRGDQLWPGGMRTTITPLEVGMEPAAVIGRELTRLVSLINVLHPSDVVVGEKDYQTVVALQQAITDLHLPVQLHGVPTVRTSEGLAISLRNAGVDEDAREQALALSAALTAGAHAAEHGAERVLETVHGVLDAAGVTPEYVELRGLDLGRAPEEGDARLFGAATVGGVRLTDNVGLPIGIGFRNLEPEQDS</sequence>
<dbReference type="eggNOG" id="COG0414">
    <property type="taxonomic scope" value="Bacteria"/>
</dbReference>
<dbReference type="STRING" id="1224163.B841_11225"/>
<dbReference type="GO" id="GO:0005829">
    <property type="term" value="C:cytosol"/>
    <property type="evidence" value="ECO:0007669"/>
    <property type="project" value="TreeGrafter"/>
</dbReference>
<dbReference type="Proteomes" id="UP000015388">
    <property type="component" value="Chromosome"/>
</dbReference>
<dbReference type="HOGENOM" id="CLU_047148_0_1_11"/>
<dbReference type="PATRIC" id="fig|1224163.3.peg.2265"/>
<dbReference type="SUPFAM" id="SSF52374">
    <property type="entry name" value="Nucleotidylyl transferase"/>
    <property type="match status" value="1"/>
</dbReference>
<evidence type="ECO:0000256" key="6">
    <source>
        <dbReference type="ARBA" id="ARBA00022741"/>
    </source>
</evidence>
<protein>
    <recommendedName>
        <fullName evidence="3">pantoate--beta-alanine ligase (AMP-forming)</fullName>
        <ecNumber evidence="3">6.3.2.1</ecNumber>
    </recommendedName>
</protein>
<dbReference type="RefSeq" id="WP_020935649.1">
    <property type="nucleotide sequence ID" value="NC_021915.1"/>
</dbReference>
<evidence type="ECO:0000256" key="3">
    <source>
        <dbReference type="ARBA" id="ARBA00012219"/>
    </source>
</evidence>
<comment type="catalytic activity">
    <reaction evidence="8">
        <text>(R)-pantoate + beta-alanine + ATP = (R)-pantothenate + AMP + diphosphate + H(+)</text>
        <dbReference type="Rhea" id="RHEA:10912"/>
        <dbReference type="ChEBI" id="CHEBI:15378"/>
        <dbReference type="ChEBI" id="CHEBI:15980"/>
        <dbReference type="ChEBI" id="CHEBI:29032"/>
        <dbReference type="ChEBI" id="CHEBI:30616"/>
        <dbReference type="ChEBI" id="CHEBI:33019"/>
        <dbReference type="ChEBI" id="CHEBI:57966"/>
        <dbReference type="ChEBI" id="CHEBI:456215"/>
        <dbReference type="EC" id="6.3.2.1"/>
    </reaction>
</comment>
<name>S5SX77_9CORY</name>
<evidence type="ECO:0000256" key="2">
    <source>
        <dbReference type="ARBA" id="ARBA00009256"/>
    </source>
</evidence>
<evidence type="ECO:0000256" key="8">
    <source>
        <dbReference type="ARBA" id="ARBA00048258"/>
    </source>
</evidence>
<dbReference type="EMBL" id="CP003924">
    <property type="protein sequence ID" value="AGS35717.1"/>
    <property type="molecule type" value="Genomic_DNA"/>
</dbReference>
<keyword evidence="5" id="KW-0566">Pantothenate biosynthesis</keyword>
<dbReference type="Gene3D" id="3.40.50.620">
    <property type="entry name" value="HUPs"/>
    <property type="match status" value="2"/>
</dbReference>
<dbReference type="PANTHER" id="PTHR21299">
    <property type="entry name" value="CYTIDYLATE KINASE/PANTOATE-BETA-ALANINE LIGASE"/>
    <property type="match status" value="1"/>
</dbReference>
<dbReference type="OrthoDB" id="9773087at2"/>
<evidence type="ECO:0000313" key="9">
    <source>
        <dbReference type="EMBL" id="AGS35717.1"/>
    </source>
</evidence>
<dbReference type="KEGG" id="cmd:B841_11225"/>
<keyword evidence="4 9" id="KW-0436">Ligase</keyword>
<dbReference type="Pfam" id="PF02569">
    <property type="entry name" value="Pantoate_ligase"/>
    <property type="match status" value="2"/>
</dbReference>
<keyword evidence="7" id="KW-0067">ATP-binding</keyword>
<dbReference type="PANTHER" id="PTHR21299:SF1">
    <property type="entry name" value="PANTOATE--BETA-ALANINE LIGASE"/>
    <property type="match status" value="1"/>
</dbReference>
<evidence type="ECO:0000256" key="7">
    <source>
        <dbReference type="ARBA" id="ARBA00022840"/>
    </source>
</evidence>
<keyword evidence="6" id="KW-0547">Nucleotide-binding</keyword>
<dbReference type="UniPathway" id="UPA00028">
    <property type="reaction ID" value="UER00005"/>
</dbReference>
<evidence type="ECO:0000256" key="1">
    <source>
        <dbReference type="ARBA" id="ARBA00004990"/>
    </source>
</evidence>
<reference evidence="9 10" key="1">
    <citation type="submission" date="2012-11" db="EMBL/GenBank/DDBJ databases">
        <title>The complete genome sequence of Corynebacterium maris Coryn-1 (=DSM 45190).</title>
        <authorList>
            <person name="Schaffert L."/>
            <person name="Albersmeier A."/>
            <person name="Kalinowski J."/>
            <person name="Ruckert C."/>
        </authorList>
    </citation>
    <scope>NUCLEOTIDE SEQUENCE [LARGE SCALE GENOMIC DNA]</scope>
    <source>
        <strain evidence="10">Coryn-1</strain>
    </source>
</reference>